<feature type="region of interest" description="Disordered" evidence="1">
    <location>
        <begin position="1"/>
        <end position="81"/>
    </location>
</feature>
<feature type="compositionally biased region" description="Low complexity" evidence="1">
    <location>
        <begin position="444"/>
        <end position="462"/>
    </location>
</feature>
<dbReference type="AlphaFoldDB" id="A0A0M8MMP7"/>
<accession>A0A0M8MMP7</accession>
<proteinExistence type="predicted"/>
<feature type="compositionally biased region" description="Basic and acidic residues" evidence="1">
    <location>
        <begin position="409"/>
        <end position="424"/>
    </location>
</feature>
<feature type="compositionally biased region" description="Basic and acidic residues" evidence="1">
    <location>
        <begin position="211"/>
        <end position="221"/>
    </location>
</feature>
<feature type="compositionally biased region" description="Basic and acidic residues" evidence="1">
    <location>
        <begin position="139"/>
        <end position="163"/>
    </location>
</feature>
<dbReference type="VEuPathDB" id="FungiDB:Malapachy_0641"/>
<dbReference type="RefSeq" id="XP_017992300.1">
    <property type="nucleotide sequence ID" value="XM_018135157.1"/>
</dbReference>
<feature type="compositionally biased region" description="Polar residues" evidence="1">
    <location>
        <begin position="372"/>
        <end position="382"/>
    </location>
</feature>
<comment type="caution">
    <text evidence="2">The sequence shown here is derived from an EMBL/GenBank/DDBJ whole genome shotgun (WGS) entry which is preliminary data.</text>
</comment>
<organism evidence="2 3">
    <name type="scientific">Malassezia pachydermatis</name>
    <dbReference type="NCBI Taxonomy" id="77020"/>
    <lineage>
        <taxon>Eukaryota</taxon>
        <taxon>Fungi</taxon>
        <taxon>Dikarya</taxon>
        <taxon>Basidiomycota</taxon>
        <taxon>Ustilaginomycotina</taxon>
        <taxon>Malasseziomycetes</taxon>
        <taxon>Malasseziales</taxon>
        <taxon>Malasseziaceae</taxon>
        <taxon>Malassezia</taxon>
    </lineage>
</organism>
<sequence length="483" mass="52586">MQVRHGAVRNTHLDTFNVDAMSAVDNPPPPPPRSRARGTPKRPTAEKKGASTEKSEEPTDASESGDVFTDAPASQETHPEVERLQTLLVQKEEELAHMKKELEEAVSARDDVVERHTDWLKEREELRGEMDALQNQIASERERADAAEERVRDLRRTNEESRRAIMRLQQSRPGTPRTESETSERLTRRSSAILSSLAPRSISGASEADSETERTGLRDLRLVSPSQASTDGFSPVLGAKSPEEASVVPETDLPKEDTETVGAADEGQSPGHATSPSGITGLFPSSLLRPPFSLLRKSPSSDANSVPVAGSSEDATMQMEQLRSEHDKAQERVMALEKELTSMQDQLTESREAQQASETLIKSLREYIVNAGQGSSLPTDTPSLEEKAETGATMDVTENVLVSQDETESDAKPLTEADIQKEDPAVSATVQVDAEERAKETQEASDVTETETTTAKSDAATTEETEAKKEEEIVDADVATSST</sequence>
<dbReference type="OrthoDB" id="2505754at2759"/>
<dbReference type="GeneID" id="28727032"/>
<feature type="compositionally biased region" description="Basic and acidic residues" evidence="1">
    <location>
        <begin position="178"/>
        <end position="187"/>
    </location>
</feature>
<keyword evidence="3" id="KW-1185">Reference proteome</keyword>
<feature type="compositionally biased region" description="Low complexity" evidence="1">
    <location>
        <begin position="282"/>
        <end position="301"/>
    </location>
</feature>
<dbReference type="Proteomes" id="UP000037751">
    <property type="component" value="Unassembled WGS sequence"/>
</dbReference>
<evidence type="ECO:0000313" key="3">
    <source>
        <dbReference type="Proteomes" id="UP000037751"/>
    </source>
</evidence>
<dbReference type="EMBL" id="LGAV01000003">
    <property type="protein sequence ID" value="KOS14668.1"/>
    <property type="molecule type" value="Genomic_DNA"/>
</dbReference>
<evidence type="ECO:0000256" key="1">
    <source>
        <dbReference type="SAM" id="MobiDB-lite"/>
    </source>
</evidence>
<feature type="region of interest" description="Disordered" evidence="1">
    <location>
        <begin position="372"/>
        <end position="483"/>
    </location>
</feature>
<name>A0A0M8MMP7_9BASI</name>
<reference evidence="2 3" key="1">
    <citation type="submission" date="2015-07" db="EMBL/GenBank/DDBJ databases">
        <title>Draft Genome Sequence of Malassezia furfur CBS1878 and Malassezia pachydermatis CBS1879.</title>
        <authorList>
            <person name="Triana S."/>
            <person name="Ohm R."/>
            <person name="Gonzalez A."/>
            <person name="DeCock H."/>
            <person name="Restrepo S."/>
            <person name="Celis A."/>
        </authorList>
    </citation>
    <scope>NUCLEOTIDE SEQUENCE [LARGE SCALE GENOMIC DNA]</scope>
    <source>
        <strain evidence="2 3">CBS 1879</strain>
    </source>
</reference>
<dbReference type="STRING" id="77020.A0A0M8MMP7"/>
<gene>
    <name evidence="2" type="ORF">Malapachy_0641</name>
</gene>
<feature type="compositionally biased region" description="Basic and acidic residues" evidence="1">
    <location>
        <begin position="43"/>
        <end position="57"/>
    </location>
</feature>
<evidence type="ECO:0000313" key="2">
    <source>
        <dbReference type="EMBL" id="KOS14668.1"/>
    </source>
</evidence>
<protein>
    <submittedName>
        <fullName evidence="2">Uncharacterized protein</fullName>
    </submittedName>
</protein>
<feature type="region of interest" description="Disordered" evidence="1">
    <location>
        <begin position="135"/>
        <end position="327"/>
    </location>
</feature>